<dbReference type="Proteomes" id="UP001066276">
    <property type="component" value="Chromosome 3_2"/>
</dbReference>
<dbReference type="EMBL" id="JANPWB010000006">
    <property type="protein sequence ID" value="KAJ1175135.1"/>
    <property type="molecule type" value="Genomic_DNA"/>
</dbReference>
<name>A0AAV7TEV7_PLEWA</name>
<organism evidence="3 4">
    <name type="scientific">Pleurodeles waltl</name>
    <name type="common">Iberian ribbed newt</name>
    <dbReference type="NCBI Taxonomy" id="8319"/>
    <lineage>
        <taxon>Eukaryota</taxon>
        <taxon>Metazoa</taxon>
        <taxon>Chordata</taxon>
        <taxon>Craniata</taxon>
        <taxon>Vertebrata</taxon>
        <taxon>Euteleostomi</taxon>
        <taxon>Amphibia</taxon>
        <taxon>Batrachia</taxon>
        <taxon>Caudata</taxon>
        <taxon>Salamandroidea</taxon>
        <taxon>Salamandridae</taxon>
        <taxon>Pleurodelinae</taxon>
        <taxon>Pleurodeles</taxon>
    </lineage>
</organism>
<evidence type="ECO:0000313" key="3">
    <source>
        <dbReference type="EMBL" id="KAJ1175135.1"/>
    </source>
</evidence>
<gene>
    <name evidence="2" type="ORF">NDU88_000424</name>
    <name evidence="3" type="ORF">NDU88_000426</name>
</gene>
<proteinExistence type="predicted"/>
<dbReference type="EMBL" id="JANPWB010000006">
    <property type="protein sequence ID" value="KAJ1175133.1"/>
    <property type="molecule type" value="Genomic_DNA"/>
</dbReference>
<sequence>MRFHDPEGRSIIRTSAFTERGEEQRRERIGAEPGGPEARKFKAELAPGRGGILRRQAPRDDGAYWEPPSRHSWELAASTGTLGEQAGSIRGLERDCNPDPVNPSVQPPGDRRDDNGNGGTN</sequence>
<reference evidence="3" key="1">
    <citation type="journal article" date="2022" name="bioRxiv">
        <title>Sequencing and chromosome-scale assembly of the giantPleurodeles waltlgenome.</title>
        <authorList>
            <person name="Brown T."/>
            <person name="Elewa A."/>
            <person name="Iarovenko S."/>
            <person name="Subramanian E."/>
            <person name="Araus A.J."/>
            <person name="Petzold A."/>
            <person name="Susuki M."/>
            <person name="Suzuki K.-i.T."/>
            <person name="Hayashi T."/>
            <person name="Toyoda A."/>
            <person name="Oliveira C."/>
            <person name="Osipova E."/>
            <person name="Leigh N.D."/>
            <person name="Simon A."/>
            <person name="Yun M.H."/>
        </authorList>
    </citation>
    <scope>NUCLEOTIDE SEQUENCE</scope>
    <source>
        <strain evidence="3">20211129_DDA</strain>
        <tissue evidence="3">Liver</tissue>
    </source>
</reference>
<accession>A0AAV7TEV7</accession>
<feature type="region of interest" description="Disordered" evidence="1">
    <location>
        <begin position="1"/>
        <end position="39"/>
    </location>
</feature>
<evidence type="ECO:0000313" key="4">
    <source>
        <dbReference type="Proteomes" id="UP001066276"/>
    </source>
</evidence>
<keyword evidence="4" id="KW-1185">Reference proteome</keyword>
<evidence type="ECO:0000313" key="2">
    <source>
        <dbReference type="EMBL" id="KAJ1175133.1"/>
    </source>
</evidence>
<feature type="region of interest" description="Disordered" evidence="1">
    <location>
        <begin position="79"/>
        <end position="121"/>
    </location>
</feature>
<evidence type="ECO:0000256" key="1">
    <source>
        <dbReference type="SAM" id="MobiDB-lite"/>
    </source>
</evidence>
<feature type="compositionally biased region" description="Basic and acidic residues" evidence="1">
    <location>
        <begin position="1"/>
        <end position="10"/>
    </location>
</feature>
<feature type="compositionally biased region" description="Basic and acidic residues" evidence="1">
    <location>
        <begin position="19"/>
        <end position="30"/>
    </location>
</feature>
<protein>
    <submittedName>
        <fullName evidence="3">Uncharacterized protein</fullName>
    </submittedName>
</protein>
<dbReference type="AlphaFoldDB" id="A0AAV7TEV7"/>
<comment type="caution">
    <text evidence="3">The sequence shown here is derived from an EMBL/GenBank/DDBJ whole genome shotgun (WGS) entry which is preliminary data.</text>
</comment>